<dbReference type="EMBL" id="CP046640">
    <property type="protein sequence ID" value="QTL99537.1"/>
    <property type="molecule type" value="Genomic_DNA"/>
</dbReference>
<evidence type="ECO:0000259" key="1">
    <source>
        <dbReference type="Pfam" id="PF10057"/>
    </source>
</evidence>
<dbReference type="InterPro" id="IPR018745">
    <property type="entry name" value="MpsC"/>
</dbReference>
<keyword evidence="3" id="KW-1185">Reference proteome</keyword>
<dbReference type="KEGG" id="ifn:GM661_17070"/>
<gene>
    <name evidence="2" type="ORF">GM661_17070</name>
</gene>
<evidence type="ECO:0000313" key="3">
    <source>
        <dbReference type="Proteomes" id="UP000665020"/>
    </source>
</evidence>
<reference evidence="2" key="1">
    <citation type="submission" date="2019-12" db="EMBL/GenBank/DDBJ databases">
        <authorList>
            <person name="zhang j."/>
            <person name="sun C.M."/>
        </authorList>
    </citation>
    <scope>NUCLEOTIDE SEQUENCE</scope>
    <source>
        <strain evidence="2">NS-1</strain>
    </source>
</reference>
<dbReference type="AlphaFoldDB" id="A0A8A7KL25"/>
<protein>
    <submittedName>
        <fullName evidence="2">DUF2294 family protein</fullName>
    </submittedName>
</protein>
<evidence type="ECO:0000313" key="2">
    <source>
        <dbReference type="EMBL" id="QTL99537.1"/>
    </source>
</evidence>
<organism evidence="2 3">
    <name type="scientific">Iocasia fonsfrigidae</name>
    <dbReference type="NCBI Taxonomy" id="2682810"/>
    <lineage>
        <taxon>Bacteria</taxon>
        <taxon>Bacillati</taxon>
        <taxon>Bacillota</taxon>
        <taxon>Clostridia</taxon>
        <taxon>Halanaerobiales</taxon>
        <taxon>Halanaerobiaceae</taxon>
        <taxon>Iocasia</taxon>
    </lineage>
</organism>
<proteinExistence type="predicted"/>
<name>A0A8A7KL25_9FIRM</name>
<accession>A0A8A7KL25</accession>
<sequence length="128" mass="14981">MRFMEQAKEAKHNKSKMSTAEEKICNIFKNFEKNYWGKKSHQIETYLIRDIIVLRSQGNLSPAEEQLARTEEGKVLIKQLKVKELSSIKNILKFHLENKLNLQVLSLVIDNNPELDETIIVCRLNKEL</sequence>
<feature type="domain" description="Na+-translocating membrane potential-generating system MpsC" evidence="1">
    <location>
        <begin position="20"/>
        <end position="125"/>
    </location>
</feature>
<dbReference type="Proteomes" id="UP000665020">
    <property type="component" value="Chromosome"/>
</dbReference>
<dbReference type="Pfam" id="PF10057">
    <property type="entry name" value="MpsC"/>
    <property type="match status" value="1"/>
</dbReference>